<dbReference type="AlphaFoldDB" id="R0LU86"/>
<keyword evidence="2" id="KW-1185">Reference proteome</keyword>
<dbReference type="EMBL" id="KB742700">
    <property type="protein sequence ID" value="EOB05320.1"/>
    <property type="molecule type" value="Genomic_DNA"/>
</dbReference>
<sequence>MVDWGRWCGCTGDEGVEAPAAVHGSSLQQLPGSTQERDGVLHPVCSRAILEQAGDTAADGGTHPSDMVP</sequence>
<reference evidence="2" key="1">
    <citation type="journal article" date="2013" name="Nat. Genet.">
        <title>The duck genome and transcriptome provide insight into an avian influenza virus reservoir species.</title>
        <authorList>
            <person name="Huang Y."/>
            <person name="Li Y."/>
            <person name="Burt D.W."/>
            <person name="Chen H."/>
            <person name="Zhang Y."/>
            <person name="Qian W."/>
            <person name="Kim H."/>
            <person name="Gan S."/>
            <person name="Zhao Y."/>
            <person name="Li J."/>
            <person name="Yi K."/>
            <person name="Feng H."/>
            <person name="Zhu P."/>
            <person name="Li B."/>
            <person name="Liu Q."/>
            <person name="Fairley S."/>
            <person name="Magor K.E."/>
            <person name="Du Z."/>
            <person name="Hu X."/>
            <person name="Goodman L."/>
            <person name="Tafer H."/>
            <person name="Vignal A."/>
            <person name="Lee T."/>
            <person name="Kim K.W."/>
            <person name="Sheng Z."/>
            <person name="An Y."/>
            <person name="Searle S."/>
            <person name="Herrero J."/>
            <person name="Groenen M.A."/>
            <person name="Crooijmans R.P."/>
            <person name="Faraut T."/>
            <person name="Cai Q."/>
            <person name="Webster R.G."/>
            <person name="Aldridge J.R."/>
            <person name="Warren W.C."/>
            <person name="Bartschat S."/>
            <person name="Kehr S."/>
            <person name="Marz M."/>
            <person name="Stadler P.F."/>
            <person name="Smith J."/>
            <person name="Kraus R.H."/>
            <person name="Zhao Y."/>
            <person name="Ren L."/>
            <person name="Fei J."/>
            <person name="Morisson M."/>
            <person name="Kaiser P."/>
            <person name="Griffin D.K."/>
            <person name="Rao M."/>
            <person name="Pitel F."/>
            <person name="Wang J."/>
            <person name="Li N."/>
        </authorList>
    </citation>
    <scope>NUCLEOTIDE SEQUENCE [LARGE SCALE GENOMIC DNA]</scope>
</reference>
<accession>R0LU86</accession>
<evidence type="ECO:0000313" key="1">
    <source>
        <dbReference type="EMBL" id="EOB05320.1"/>
    </source>
</evidence>
<name>R0LU86_ANAPL</name>
<proteinExistence type="predicted"/>
<dbReference type="Proteomes" id="UP000296049">
    <property type="component" value="Unassembled WGS sequence"/>
</dbReference>
<protein>
    <submittedName>
        <fullName evidence="1">Uncharacterized protein</fullName>
    </submittedName>
</protein>
<organism evidence="1 2">
    <name type="scientific">Anas platyrhynchos</name>
    <name type="common">Mallard</name>
    <name type="synonym">Anas boschas</name>
    <dbReference type="NCBI Taxonomy" id="8839"/>
    <lineage>
        <taxon>Eukaryota</taxon>
        <taxon>Metazoa</taxon>
        <taxon>Chordata</taxon>
        <taxon>Craniata</taxon>
        <taxon>Vertebrata</taxon>
        <taxon>Euteleostomi</taxon>
        <taxon>Archelosauria</taxon>
        <taxon>Archosauria</taxon>
        <taxon>Dinosauria</taxon>
        <taxon>Saurischia</taxon>
        <taxon>Theropoda</taxon>
        <taxon>Coelurosauria</taxon>
        <taxon>Aves</taxon>
        <taxon>Neognathae</taxon>
        <taxon>Galloanserae</taxon>
        <taxon>Anseriformes</taxon>
        <taxon>Anatidae</taxon>
        <taxon>Anatinae</taxon>
        <taxon>Anas</taxon>
    </lineage>
</organism>
<gene>
    <name evidence="1" type="ORF">Anapl_13167</name>
</gene>
<evidence type="ECO:0000313" key="2">
    <source>
        <dbReference type="Proteomes" id="UP000296049"/>
    </source>
</evidence>